<evidence type="ECO:0000256" key="10">
    <source>
        <dbReference type="ARBA" id="ARBA00047776"/>
    </source>
</evidence>
<keyword evidence="6" id="KW-0274">FAD</keyword>
<evidence type="ECO:0000313" key="12">
    <source>
        <dbReference type="EMBL" id="QSX32901.1"/>
    </source>
</evidence>
<dbReference type="CDD" id="cd06195">
    <property type="entry name" value="FNR1"/>
    <property type="match status" value="1"/>
</dbReference>
<name>A0ABX7QQD5_9GAMM</name>
<feature type="domain" description="FAD-binding FR-type" evidence="11">
    <location>
        <begin position="1"/>
        <end position="98"/>
    </location>
</feature>
<evidence type="ECO:0000256" key="1">
    <source>
        <dbReference type="ARBA" id="ARBA00001974"/>
    </source>
</evidence>
<evidence type="ECO:0000256" key="3">
    <source>
        <dbReference type="ARBA" id="ARBA00013223"/>
    </source>
</evidence>
<dbReference type="PRINTS" id="PR00371">
    <property type="entry name" value="FPNCR"/>
</dbReference>
<dbReference type="InterPro" id="IPR051930">
    <property type="entry name" value="FNR_type-1"/>
</dbReference>
<keyword evidence="4" id="KW-0285">Flavoprotein</keyword>
<dbReference type="Gene3D" id="3.40.50.80">
    <property type="entry name" value="Nucleotide-binding domain of ferredoxin-NADP reductase (FNR) module"/>
    <property type="match status" value="1"/>
</dbReference>
<comment type="similarity">
    <text evidence="2">Belongs to the ferredoxin--NADP reductase type 1 family.</text>
</comment>
<proteinExistence type="inferred from homology"/>
<dbReference type="PANTHER" id="PTHR47878">
    <property type="entry name" value="OXIDOREDUCTASE FAD/NAD(P)-BINDING DOMAIN PROTEIN"/>
    <property type="match status" value="1"/>
</dbReference>
<dbReference type="PROSITE" id="PS51384">
    <property type="entry name" value="FAD_FR"/>
    <property type="match status" value="1"/>
</dbReference>
<dbReference type="InterPro" id="IPR039261">
    <property type="entry name" value="FNR_nucleotide-bd"/>
</dbReference>
<dbReference type="InterPro" id="IPR001709">
    <property type="entry name" value="Flavoprot_Pyr_Nucl_cyt_Rdtase"/>
</dbReference>
<evidence type="ECO:0000256" key="5">
    <source>
        <dbReference type="ARBA" id="ARBA00022741"/>
    </source>
</evidence>
<dbReference type="PANTHER" id="PTHR47878:SF1">
    <property type="entry name" value="FLAVODOXIN_FERREDOXIN--NADP REDUCTASE"/>
    <property type="match status" value="1"/>
</dbReference>
<keyword evidence="7" id="KW-0521">NADP</keyword>
<dbReference type="InterPro" id="IPR017938">
    <property type="entry name" value="Riboflavin_synthase-like_b-brl"/>
</dbReference>
<dbReference type="Pfam" id="PF00175">
    <property type="entry name" value="NAD_binding_1"/>
    <property type="match status" value="1"/>
</dbReference>
<evidence type="ECO:0000256" key="4">
    <source>
        <dbReference type="ARBA" id="ARBA00022630"/>
    </source>
</evidence>
<dbReference type="RefSeq" id="WP_207354139.1">
    <property type="nucleotide sequence ID" value="NZ_CP071503.1"/>
</dbReference>
<evidence type="ECO:0000256" key="7">
    <source>
        <dbReference type="ARBA" id="ARBA00022857"/>
    </source>
</evidence>
<comment type="catalytic activity">
    <reaction evidence="10">
        <text>2 reduced [2Fe-2S]-[ferredoxin] + NADP(+) + H(+) = 2 oxidized [2Fe-2S]-[ferredoxin] + NADPH</text>
        <dbReference type="Rhea" id="RHEA:20125"/>
        <dbReference type="Rhea" id="RHEA-COMP:10000"/>
        <dbReference type="Rhea" id="RHEA-COMP:10001"/>
        <dbReference type="ChEBI" id="CHEBI:15378"/>
        <dbReference type="ChEBI" id="CHEBI:33737"/>
        <dbReference type="ChEBI" id="CHEBI:33738"/>
        <dbReference type="ChEBI" id="CHEBI:57783"/>
        <dbReference type="ChEBI" id="CHEBI:58349"/>
        <dbReference type="EC" id="1.18.1.2"/>
    </reaction>
</comment>
<accession>A0ABX7QQD5</accession>
<evidence type="ECO:0000259" key="11">
    <source>
        <dbReference type="PROSITE" id="PS51384"/>
    </source>
</evidence>
<evidence type="ECO:0000256" key="6">
    <source>
        <dbReference type="ARBA" id="ARBA00022827"/>
    </source>
</evidence>
<dbReference type="InterPro" id="IPR008333">
    <property type="entry name" value="Cbr1-like_FAD-bd_dom"/>
</dbReference>
<dbReference type="EC" id="1.18.1.2" evidence="3"/>
<evidence type="ECO:0000256" key="2">
    <source>
        <dbReference type="ARBA" id="ARBA00008312"/>
    </source>
</evidence>
<dbReference type="SUPFAM" id="SSF63380">
    <property type="entry name" value="Riboflavin synthase domain-like"/>
    <property type="match status" value="1"/>
</dbReference>
<dbReference type="Proteomes" id="UP000662770">
    <property type="component" value="Chromosome"/>
</dbReference>
<dbReference type="SUPFAM" id="SSF52343">
    <property type="entry name" value="Ferredoxin reductase-like, C-terminal NADP-linked domain"/>
    <property type="match status" value="1"/>
</dbReference>
<dbReference type="InterPro" id="IPR001433">
    <property type="entry name" value="OxRdtase_FAD/NAD-bd"/>
</dbReference>
<organism evidence="12 13">
    <name type="scientific">Shewanella avicenniae</name>
    <dbReference type="NCBI Taxonomy" id="2814294"/>
    <lineage>
        <taxon>Bacteria</taxon>
        <taxon>Pseudomonadati</taxon>
        <taxon>Pseudomonadota</taxon>
        <taxon>Gammaproteobacteria</taxon>
        <taxon>Alteromonadales</taxon>
        <taxon>Shewanellaceae</taxon>
        <taxon>Shewanella</taxon>
    </lineage>
</organism>
<evidence type="ECO:0000256" key="8">
    <source>
        <dbReference type="ARBA" id="ARBA00023002"/>
    </source>
</evidence>
<dbReference type="InterPro" id="IPR017927">
    <property type="entry name" value="FAD-bd_FR_type"/>
</dbReference>
<dbReference type="PRINTS" id="PR00410">
    <property type="entry name" value="PHEHYDRXLASE"/>
</dbReference>
<gene>
    <name evidence="12" type="ORF">JYB87_14295</name>
</gene>
<dbReference type="Gene3D" id="2.40.30.10">
    <property type="entry name" value="Translation factors"/>
    <property type="match status" value="1"/>
</dbReference>
<dbReference type="InterPro" id="IPR033892">
    <property type="entry name" value="FNR_bac"/>
</dbReference>
<reference evidence="12 13" key="1">
    <citation type="submission" date="2021-03" db="EMBL/GenBank/DDBJ databases">
        <title>Novel species identification of genus Shewanella.</title>
        <authorList>
            <person name="Liu G."/>
            <person name="Zhang Q."/>
        </authorList>
    </citation>
    <scope>NUCLEOTIDE SEQUENCE [LARGE SCALE GENOMIC DNA]</scope>
    <source>
        <strain evidence="12 13">FJAT-51800</strain>
    </source>
</reference>
<protein>
    <recommendedName>
        <fullName evidence="3">ferredoxin--NADP(+) reductase</fullName>
        <ecNumber evidence="3">1.18.1.2</ecNumber>
    </recommendedName>
</protein>
<comment type="cofactor">
    <cofactor evidence="9">
        <name>[2Fe-2S] cluster</name>
        <dbReference type="ChEBI" id="CHEBI:190135"/>
    </cofactor>
</comment>
<evidence type="ECO:0000256" key="9">
    <source>
        <dbReference type="ARBA" id="ARBA00034078"/>
    </source>
</evidence>
<keyword evidence="8" id="KW-0560">Oxidoreductase</keyword>
<dbReference type="Pfam" id="PF00970">
    <property type="entry name" value="FAD_binding_6"/>
    <property type="match status" value="1"/>
</dbReference>
<evidence type="ECO:0000313" key="13">
    <source>
        <dbReference type="Proteomes" id="UP000662770"/>
    </source>
</evidence>
<keyword evidence="5" id="KW-0547">Nucleotide-binding</keyword>
<keyword evidence="13" id="KW-1185">Reference proteome</keyword>
<dbReference type="EMBL" id="CP071503">
    <property type="protein sequence ID" value="QSX32901.1"/>
    <property type="molecule type" value="Genomic_DNA"/>
</dbReference>
<sequence length="244" mass="27165">MWQSTNVIARIDWNERLFSLRLAAKIPFEAGQFIKLSLPSEDRRLARAYSLVNSPTADFSEILAMEVADGQLSPRLHHLNVGDALDISTSATGFLTLSELPAQGEHLWLLATGTGVGPFISILQSSQVWQRFTQVVLVYGVRQVSDLAYREQIAQIAAARPNFHFVSAISRQADETSYPGRITTALETGELEKRVGLSLSPTQSQIMLCGNPEMIKQCNDLLTERGFSKNLRRAPGQITTEKYW</sequence>
<comment type="cofactor">
    <cofactor evidence="1">
        <name>FAD</name>
        <dbReference type="ChEBI" id="CHEBI:57692"/>
    </cofactor>
</comment>